<feature type="non-terminal residue" evidence="1">
    <location>
        <position position="1"/>
    </location>
</feature>
<sequence>GDTFSQHTAVNLDLNEKVIDNQSRDAFQSSFQTKSSPLKSEVKTKFNNKMKTITHFFLKNNNANIGTKAAIKNCLVTSGEKASQDTFPSSQIDTLLPLVDVKERSVSNDISQID</sequence>
<proteinExistence type="predicted"/>
<protein>
    <submittedName>
        <fullName evidence="1">Uncharacterized protein</fullName>
    </submittedName>
</protein>
<gene>
    <name evidence="1" type="primary">ORF23272</name>
</gene>
<feature type="non-terminal residue" evidence="1">
    <location>
        <position position="114"/>
    </location>
</feature>
<dbReference type="AlphaFoldDB" id="A0A0B6YEH2"/>
<evidence type="ECO:0000313" key="1">
    <source>
        <dbReference type="EMBL" id="CEK54618.1"/>
    </source>
</evidence>
<organism evidence="1">
    <name type="scientific">Arion vulgaris</name>
    <dbReference type="NCBI Taxonomy" id="1028688"/>
    <lineage>
        <taxon>Eukaryota</taxon>
        <taxon>Metazoa</taxon>
        <taxon>Spiralia</taxon>
        <taxon>Lophotrochozoa</taxon>
        <taxon>Mollusca</taxon>
        <taxon>Gastropoda</taxon>
        <taxon>Heterobranchia</taxon>
        <taxon>Euthyneura</taxon>
        <taxon>Panpulmonata</taxon>
        <taxon>Eupulmonata</taxon>
        <taxon>Stylommatophora</taxon>
        <taxon>Helicina</taxon>
        <taxon>Arionoidea</taxon>
        <taxon>Arionidae</taxon>
        <taxon>Arion</taxon>
    </lineage>
</organism>
<accession>A0A0B6YEH2</accession>
<reference evidence="1" key="1">
    <citation type="submission" date="2014-12" db="EMBL/GenBank/DDBJ databases">
        <title>Insight into the proteome of Arion vulgaris.</title>
        <authorList>
            <person name="Aradska J."/>
            <person name="Bulat T."/>
            <person name="Smidak R."/>
            <person name="Sarate P."/>
            <person name="Gangsoo J."/>
            <person name="Sialana F."/>
            <person name="Bilban M."/>
            <person name="Lubec G."/>
        </authorList>
    </citation>
    <scope>NUCLEOTIDE SEQUENCE</scope>
    <source>
        <tissue evidence="1">Skin</tissue>
    </source>
</reference>
<dbReference type="EMBL" id="HACG01007753">
    <property type="protein sequence ID" value="CEK54618.1"/>
    <property type="molecule type" value="Transcribed_RNA"/>
</dbReference>
<name>A0A0B6YEH2_9EUPU</name>